<protein>
    <submittedName>
        <fullName evidence="2">Uncharacterized protein</fullName>
    </submittedName>
</protein>
<dbReference type="EMBL" id="JAHWLI010000045">
    <property type="protein sequence ID" value="MBW3117560.1"/>
    <property type="molecule type" value="Genomic_DNA"/>
</dbReference>
<gene>
    <name evidence="2" type="ORF">KYI77_13980</name>
</gene>
<evidence type="ECO:0000313" key="3">
    <source>
        <dbReference type="Proteomes" id="UP001155882"/>
    </source>
</evidence>
<dbReference type="Proteomes" id="UP001155882">
    <property type="component" value="Unassembled WGS sequence"/>
</dbReference>
<feature type="transmembrane region" description="Helical" evidence="1">
    <location>
        <begin position="43"/>
        <end position="69"/>
    </location>
</feature>
<comment type="caution">
    <text evidence="2">The sequence shown here is derived from an EMBL/GenBank/DDBJ whole genome shotgun (WGS) entry which is preliminary data.</text>
</comment>
<proteinExistence type="predicted"/>
<organism evidence="2 3">
    <name type="scientific">Providencia rettgeri</name>
    <dbReference type="NCBI Taxonomy" id="587"/>
    <lineage>
        <taxon>Bacteria</taxon>
        <taxon>Pseudomonadati</taxon>
        <taxon>Pseudomonadota</taxon>
        <taxon>Gammaproteobacteria</taxon>
        <taxon>Enterobacterales</taxon>
        <taxon>Morganellaceae</taxon>
        <taxon>Providencia</taxon>
    </lineage>
</organism>
<dbReference type="AlphaFoldDB" id="A0AAE2ZGF8"/>
<sequence>MKKDSDEMSIDANAVRDDVSFKEAFQQRIVGDTPIKNTLRPHFYSFASLLISAYVSWMLLNTLFTPWILKIASQMSGTESLMGTLMSQFAYLIPLTLLSLALGRLLLMTCIYGGIFLNATEVWLRIRKTRKG</sequence>
<reference evidence="2" key="1">
    <citation type="submission" date="2021-07" db="EMBL/GenBank/DDBJ databases">
        <authorList>
            <person name="Stanton E."/>
        </authorList>
    </citation>
    <scope>NUCLEOTIDE SEQUENCE</scope>
    <source>
        <strain evidence="2">2021EL-01139</strain>
    </source>
</reference>
<evidence type="ECO:0000256" key="1">
    <source>
        <dbReference type="SAM" id="Phobius"/>
    </source>
</evidence>
<feature type="transmembrane region" description="Helical" evidence="1">
    <location>
        <begin position="89"/>
        <end position="117"/>
    </location>
</feature>
<keyword evidence="1" id="KW-0812">Transmembrane</keyword>
<keyword evidence="1" id="KW-0472">Membrane</keyword>
<dbReference type="RefSeq" id="WP_219197714.1">
    <property type="nucleotide sequence ID" value="NZ_JAHWLI010000045.1"/>
</dbReference>
<name>A0AAE2ZGF8_PRORE</name>
<accession>A0AAE2ZGF8</accession>
<evidence type="ECO:0000313" key="2">
    <source>
        <dbReference type="EMBL" id="MBW3117560.1"/>
    </source>
</evidence>
<keyword evidence="1" id="KW-1133">Transmembrane helix</keyword>